<protein>
    <recommendedName>
        <fullName evidence="5">Actin-like protein N-terminal domain-containing protein</fullName>
    </recommendedName>
</protein>
<evidence type="ECO:0000259" key="1">
    <source>
        <dbReference type="Pfam" id="PF17989"/>
    </source>
</evidence>
<reference evidence="3 4" key="1">
    <citation type="submission" date="2024-09" db="EMBL/GenBank/DDBJ databases">
        <authorList>
            <person name="Sun Q."/>
            <person name="Mori K."/>
        </authorList>
    </citation>
    <scope>NUCLEOTIDE SEQUENCE [LARGE SCALE GENOMIC DNA]</scope>
    <source>
        <strain evidence="3 4">CCM 7759</strain>
    </source>
</reference>
<dbReference type="SUPFAM" id="SSF53067">
    <property type="entry name" value="Actin-like ATPase domain"/>
    <property type="match status" value="2"/>
</dbReference>
<name>A0ABV6DKG0_9BACL</name>
<dbReference type="Pfam" id="PF17989">
    <property type="entry name" value="ALP_N"/>
    <property type="match status" value="1"/>
</dbReference>
<gene>
    <name evidence="3" type="ORF">ACFFK0_11765</name>
</gene>
<dbReference type="InterPro" id="IPR040607">
    <property type="entry name" value="ALP_N"/>
</dbReference>
<feature type="domain" description="Actin-like protein N-terminal" evidence="1">
    <location>
        <begin position="10"/>
        <end position="166"/>
    </location>
</feature>
<evidence type="ECO:0008006" key="5">
    <source>
        <dbReference type="Google" id="ProtNLM"/>
    </source>
</evidence>
<keyword evidence="4" id="KW-1185">Reference proteome</keyword>
<proteinExistence type="predicted"/>
<organism evidence="3 4">
    <name type="scientific">Paenibacillus chartarius</name>
    <dbReference type="NCBI Taxonomy" id="747481"/>
    <lineage>
        <taxon>Bacteria</taxon>
        <taxon>Bacillati</taxon>
        <taxon>Bacillota</taxon>
        <taxon>Bacilli</taxon>
        <taxon>Bacillales</taxon>
        <taxon>Paenibacillaceae</taxon>
        <taxon>Paenibacillus</taxon>
    </lineage>
</organism>
<evidence type="ECO:0000313" key="3">
    <source>
        <dbReference type="EMBL" id="MFC0213121.1"/>
    </source>
</evidence>
<dbReference type="Gene3D" id="3.30.420.40">
    <property type="match status" value="2"/>
</dbReference>
<dbReference type="Proteomes" id="UP001589776">
    <property type="component" value="Unassembled WGS sequence"/>
</dbReference>
<evidence type="ECO:0000259" key="2">
    <source>
        <dbReference type="Pfam" id="PF21522"/>
    </source>
</evidence>
<comment type="caution">
    <text evidence="3">The sequence shown here is derived from an EMBL/GenBank/DDBJ whole genome shotgun (WGS) entry which is preliminary data.</text>
</comment>
<accession>A0ABV6DKG0</accession>
<evidence type="ECO:0000313" key="4">
    <source>
        <dbReference type="Proteomes" id="UP001589776"/>
    </source>
</evidence>
<dbReference type="RefSeq" id="WP_377470380.1">
    <property type="nucleotide sequence ID" value="NZ_JBHLWN010000046.1"/>
</dbReference>
<dbReference type="CDD" id="cd24021">
    <property type="entry name" value="ASKHA_NBD_ParM_Psk41-like"/>
    <property type="match status" value="1"/>
</dbReference>
<dbReference type="InterPro" id="IPR049067">
    <property type="entry name" value="MreB-like_C"/>
</dbReference>
<feature type="domain" description="Actin homologue MreB-like C-terminal" evidence="2">
    <location>
        <begin position="191"/>
        <end position="309"/>
    </location>
</feature>
<dbReference type="Pfam" id="PF21522">
    <property type="entry name" value="MreB-like_C"/>
    <property type="match status" value="1"/>
</dbReference>
<dbReference type="EMBL" id="JBHLWN010000046">
    <property type="protein sequence ID" value="MFC0213121.1"/>
    <property type="molecule type" value="Genomic_DNA"/>
</dbReference>
<dbReference type="InterPro" id="IPR043129">
    <property type="entry name" value="ATPase_NBD"/>
</dbReference>
<sequence length="358" mass="40092">MSEHVFIVMGIDHGNGYFKGYSDDVPGLVLPSGLLTKDSAQREDSTGLGGNTMNEFESSLYAGERYVWGPSIDKAKGRYLSTYTSEDRYAQKHYKILSQFGIASLLRDDEGAYDVFLVTGCPPREKGTKREQEIIDLFKGTHIVQINNTDKIIHVKECKVLPQPLGSILDLYIDETGTIVREEIGTSYIGIVDIGSGTTDFDGIDALKAIPEDRHTISIGMYEIYQRLADHINNQHPDANATPKSVELQFSQDVYQVSKRLAIPIQEAKDKIVRETAEYLINELQVRWRHRSKFDMVILTGGGVNVLAPWFKLFIKDIHIVEDVQLCNARGFYKLGLLMAKEHSEFAAAKQSNVPVGS</sequence>